<keyword evidence="2" id="KW-1133">Transmembrane helix</keyword>
<organism evidence="3 4">
    <name type="scientific">Dendrobium chrysotoxum</name>
    <name type="common">Orchid</name>
    <dbReference type="NCBI Taxonomy" id="161865"/>
    <lineage>
        <taxon>Eukaryota</taxon>
        <taxon>Viridiplantae</taxon>
        <taxon>Streptophyta</taxon>
        <taxon>Embryophyta</taxon>
        <taxon>Tracheophyta</taxon>
        <taxon>Spermatophyta</taxon>
        <taxon>Magnoliopsida</taxon>
        <taxon>Liliopsida</taxon>
        <taxon>Asparagales</taxon>
        <taxon>Orchidaceae</taxon>
        <taxon>Epidendroideae</taxon>
        <taxon>Malaxideae</taxon>
        <taxon>Dendrobiinae</taxon>
        <taxon>Dendrobium</taxon>
    </lineage>
</organism>
<feature type="region of interest" description="Disordered" evidence="1">
    <location>
        <begin position="52"/>
        <end position="89"/>
    </location>
</feature>
<comment type="caution">
    <text evidence="3">The sequence shown here is derived from an EMBL/GenBank/DDBJ whole genome shotgun (WGS) entry which is preliminary data.</text>
</comment>
<dbReference type="InterPro" id="IPR055301">
    <property type="entry name" value="Lea14-like_2"/>
</dbReference>
<keyword evidence="2" id="KW-0812">Transmembrane</keyword>
<dbReference type="EMBL" id="JAGFBR010000013">
    <property type="protein sequence ID" value="KAH0457241.1"/>
    <property type="molecule type" value="Genomic_DNA"/>
</dbReference>
<dbReference type="PANTHER" id="PTHR31852">
    <property type="entry name" value="LATE EMBRYOGENESIS ABUNDANT (LEA) HYDROXYPROLINE-RICH GLYCOPROTEIN FAMILY"/>
    <property type="match status" value="1"/>
</dbReference>
<feature type="transmembrane region" description="Helical" evidence="2">
    <location>
        <begin position="303"/>
        <end position="322"/>
    </location>
</feature>
<sequence length="416" mass="46877">MTLRLVALCYDCKLSSCISEFTVVIAQISDAHYIVRIVIIYNIRNPEIGNAPTTLPPSPFPFKSGSPNPPSLLPRSENPDLLTPLLPPSPRQITKIRRRALRPPMAIHAKKESDLTSLATSSPPQSPRRPTYYVMSPINLDAEKMSGNELSPNESPIHPSHQRYASSPLYYSREFSTARFSASHKNGYWRRVPQEMQFHGGEGFEEEEEEESQRWGVRCYAFLFVIGFLLIFSLFSIILWGASKAHEPKITVKSVVFDSFDIQAGIDLTGVPTELMSVNSTVNMRFQNPASFFNVYVSSTPLYLYYYDLMIASGHVSLFAIMEEFYSSRKNKRLVTTVVVGTQVPLYGAGVGLTRRNAGDPEAAIPFNLSFVVRSRANVLGKLVRSKFDRRIRCSVYLHESRLGRPVDLGRSCQYE</sequence>
<evidence type="ECO:0000313" key="3">
    <source>
        <dbReference type="EMBL" id="KAH0457241.1"/>
    </source>
</evidence>
<dbReference type="Proteomes" id="UP000775213">
    <property type="component" value="Unassembled WGS sequence"/>
</dbReference>
<gene>
    <name evidence="3" type="ORF">IEQ34_015148</name>
</gene>
<reference evidence="3 4" key="1">
    <citation type="journal article" date="2021" name="Hortic Res">
        <title>Chromosome-scale assembly of the Dendrobium chrysotoxum genome enhances the understanding of orchid evolution.</title>
        <authorList>
            <person name="Zhang Y."/>
            <person name="Zhang G.Q."/>
            <person name="Zhang D."/>
            <person name="Liu X.D."/>
            <person name="Xu X.Y."/>
            <person name="Sun W.H."/>
            <person name="Yu X."/>
            <person name="Zhu X."/>
            <person name="Wang Z.W."/>
            <person name="Zhao X."/>
            <person name="Zhong W.Y."/>
            <person name="Chen H."/>
            <person name="Yin W.L."/>
            <person name="Huang T."/>
            <person name="Niu S.C."/>
            <person name="Liu Z.J."/>
        </authorList>
    </citation>
    <scope>NUCLEOTIDE SEQUENCE [LARGE SCALE GENOMIC DNA]</scope>
    <source>
        <strain evidence="3">Lindl</strain>
    </source>
</reference>
<evidence type="ECO:0000256" key="1">
    <source>
        <dbReference type="SAM" id="MobiDB-lite"/>
    </source>
</evidence>
<keyword evidence="2" id="KW-0472">Membrane</keyword>
<evidence type="ECO:0000313" key="4">
    <source>
        <dbReference type="Proteomes" id="UP000775213"/>
    </source>
</evidence>
<accession>A0AAV7GL69</accession>
<evidence type="ECO:0008006" key="5">
    <source>
        <dbReference type="Google" id="ProtNLM"/>
    </source>
</evidence>
<protein>
    <recommendedName>
        <fullName evidence="5">Late embryogenesis abundant protein LEA-2 subgroup domain-containing protein</fullName>
    </recommendedName>
</protein>
<feature type="region of interest" description="Disordered" evidence="1">
    <location>
        <begin position="104"/>
        <end position="132"/>
    </location>
</feature>
<feature type="transmembrane region" description="Helical" evidence="2">
    <location>
        <begin position="220"/>
        <end position="242"/>
    </location>
</feature>
<proteinExistence type="predicted"/>
<keyword evidence="4" id="KW-1185">Reference proteome</keyword>
<name>A0AAV7GL69_DENCH</name>
<evidence type="ECO:0000256" key="2">
    <source>
        <dbReference type="SAM" id="Phobius"/>
    </source>
</evidence>
<dbReference type="AlphaFoldDB" id="A0AAV7GL69"/>